<dbReference type="EMBL" id="CM043796">
    <property type="protein sequence ID" value="KAI4816974.1"/>
    <property type="molecule type" value="Genomic_DNA"/>
</dbReference>
<name>A0ACB9WTB4_CHAAC</name>
<evidence type="ECO:0000313" key="1">
    <source>
        <dbReference type="EMBL" id="KAI4816974.1"/>
    </source>
</evidence>
<accession>A0ACB9WTB4</accession>
<comment type="caution">
    <text evidence="1">The sequence shown here is derived from an EMBL/GenBank/DDBJ whole genome shotgun (WGS) entry which is preliminary data.</text>
</comment>
<proteinExistence type="predicted"/>
<gene>
    <name evidence="1" type="ORF">KUCAC02_009272</name>
</gene>
<keyword evidence="2" id="KW-1185">Reference proteome</keyword>
<feature type="non-terminal residue" evidence="1">
    <location>
        <position position="131"/>
    </location>
</feature>
<reference evidence="1" key="1">
    <citation type="submission" date="2022-05" db="EMBL/GenBank/DDBJ databases">
        <title>Chromosome-level genome of Chaenocephalus aceratus.</title>
        <authorList>
            <person name="Park H."/>
        </authorList>
    </citation>
    <scope>NUCLEOTIDE SEQUENCE</scope>
    <source>
        <strain evidence="1">KU_202001</strain>
    </source>
</reference>
<feature type="non-terminal residue" evidence="1">
    <location>
        <position position="1"/>
    </location>
</feature>
<organism evidence="1 2">
    <name type="scientific">Chaenocephalus aceratus</name>
    <name type="common">Blackfin icefish</name>
    <name type="synonym">Chaenichthys aceratus</name>
    <dbReference type="NCBI Taxonomy" id="36190"/>
    <lineage>
        <taxon>Eukaryota</taxon>
        <taxon>Metazoa</taxon>
        <taxon>Chordata</taxon>
        <taxon>Craniata</taxon>
        <taxon>Vertebrata</taxon>
        <taxon>Euteleostomi</taxon>
        <taxon>Actinopterygii</taxon>
        <taxon>Neopterygii</taxon>
        <taxon>Teleostei</taxon>
        <taxon>Neoteleostei</taxon>
        <taxon>Acanthomorphata</taxon>
        <taxon>Eupercaria</taxon>
        <taxon>Perciformes</taxon>
        <taxon>Notothenioidei</taxon>
        <taxon>Channichthyidae</taxon>
        <taxon>Chaenocephalus</taxon>
    </lineage>
</organism>
<dbReference type="Proteomes" id="UP001057452">
    <property type="component" value="Chromosome 12"/>
</dbReference>
<evidence type="ECO:0000313" key="2">
    <source>
        <dbReference type="Proteomes" id="UP001057452"/>
    </source>
</evidence>
<protein>
    <submittedName>
        <fullName evidence="1">Uncharacterized protein</fullName>
    </submittedName>
</protein>
<sequence>NKKYSLLVGSNLIIRSVTDDDSGSYSCTAANKNHNITAHTELSVQVPPQFLNYPTNTYAYESTDIELECAVTGNPPPTVRWMKNGEEVIPSDYFQIVILGLVKSDEGFLSVCSRELRGQRAGHGPAALREP</sequence>